<name>A0AAJ5VRI4_9HYPH</name>
<evidence type="ECO:0000313" key="1">
    <source>
        <dbReference type="EMBL" id="WEK02815.1"/>
    </source>
</evidence>
<evidence type="ECO:0000313" key="2">
    <source>
        <dbReference type="Proteomes" id="UP001217476"/>
    </source>
</evidence>
<proteinExistence type="predicted"/>
<gene>
    <name evidence="1" type="ORF">P0Y65_11400</name>
</gene>
<accession>A0AAJ5VRI4</accession>
<dbReference type="EMBL" id="CP119312">
    <property type="protein sequence ID" value="WEK02815.1"/>
    <property type="molecule type" value="Genomic_DNA"/>
</dbReference>
<protein>
    <submittedName>
        <fullName evidence="1">Uncharacterized protein</fullName>
    </submittedName>
</protein>
<reference evidence="1" key="1">
    <citation type="submission" date="2023-03" db="EMBL/GenBank/DDBJ databases">
        <title>Andean soil-derived lignocellulolytic bacterial consortium as a source of novel taxa and putative plastic-active enzymes.</title>
        <authorList>
            <person name="Diaz-Garcia L."/>
            <person name="Chuvochina M."/>
            <person name="Feuerriegel G."/>
            <person name="Bunk B."/>
            <person name="Sproer C."/>
            <person name="Streit W.R."/>
            <person name="Rodriguez L.M."/>
            <person name="Overmann J."/>
            <person name="Jimenez D.J."/>
        </authorList>
    </citation>
    <scope>NUCLEOTIDE SEQUENCE</scope>
    <source>
        <strain evidence="1">MAG 4196</strain>
    </source>
</reference>
<dbReference type="AlphaFoldDB" id="A0AAJ5VRI4"/>
<dbReference type="Proteomes" id="UP001217476">
    <property type="component" value="Chromosome"/>
</dbReference>
<sequence>MFAVVRSVFWLTVAYMVIKPGVDLPNANEISQQAMAAGSQIIAEQIANIECDSIQCLGGKAIATQTLDSFATQTPPPVAVVPLQEIPAAISVAPVPMPRLHRES</sequence>
<organism evidence="1 2">
    <name type="scientific">Candidatus Devosia phytovorans</name>
    <dbReference type="NCBI Taxonomy" id="3121372"/>
    <lineage>
        <taxon>Bacteria</taxon>
        <taxon>Pseudomonadati</taxon>
        <taxon>Pseudomonadota</taxon>
        <taxon>Alphaproteobacteria</taxon>
        <taxon>Hyphomicrobiales</taxon>
        <taxon>Devosiaceae</taxon>
        <taxon>Devosia</taxon>
    </lineage>
</organism>